<dbReference type="eggNOG" id="COG3471">
    <property type="taxonomic scope" value="Bacteria"/>
</dbReference>
<proteinExistence type="predicted"/>
<organism evidence="2 3">
    <name type="scientific">Sutterella wadsworthensis 2_1_59BFAA</name>
    <dbReference type="NCBI Taxonomy" id="742823"/>
    <lineage>
        <taxon>Bacteria</taxon>
        <taxon>Pseudomonadati</taxon>
        <taxon>Pseudomonadota</taxon>
        <taxon>Betaproteobacteria</taxon>
        <taxon>Burkholderiales</taxon>
        <taxon>Sutterellaceae</taxon>
        <taxon>Sutterella</taxon>
    </lineage>
</organism>
<dbReference type="InterPro" id="IPR007497">
    <property type="entry name" value="SIMPL/DUF541"/>
</dbReference>
<dbReference type="HOGENOM" id="CLU_1110934_0_0_4"/>
<dbReference type="AlphaFoldDB" id="K1KKA8"/>
<dbReference type="PATRIC" id="fig|742823.3.peg.139"/>
<evidence type="ECO:0008006" key="4">
    <source>
        <dbReference type="Google" id="ProtNLM"/>
    </source>
</evidence>
<gene>
    <name evidence="2" type="ORF">HMPREF9465_00139</name>
</gene>
<evidence type="ECO:0000256" key="1">
    <source>
        <dbReference type="SAM" id="SignalP"/>
    </source>
</evidence>
<accession>K1KKA8</accession>
<sequence length="244" mass="25410">MKKTVLALSAAAVCVASAAPVLAEGQNPMTAPVQISMQGEASMTVANDEAVILFSAESRRPDAVSASNDAAKRGNAAIEALKRFSDKIDVGTTGLSTNPVYTRAKEGEVSEIGAWEARETLRVTVRDVSVVSDVLAAVVGHMNYEGITFRVSDKAERAQRDELLKAAVADALRQAGIVAESIGRKSSDVSVASVRIGSHSAGGPRYYAAPMMKAERASANVAPAVIAGTAEVSLTVTVEARLPR</sequence>
<reference evidence="2 3" key="1">
    <citation type="submission" date="2012-05" db="EMBL/GenBank/DDBJ databases">
        <title>The Genome Sequence of Sutterella wadsworthensis 2_1_59BFAA.</title>
        <authorList>
            <consortium name="The Broad Institute Genome Sequencing Platform"/>
            <person name="Earl A."/>
            <person name="Ward D."/>
            <person name="Feldgarden M."/>
            <person name="Gevers D."/>
            <person name="Daigneault M."/>
            <person name="Strauss J."/>
            <person name="Allen-Vercoe E."/>
            <person name="Walker B."/>
            <person name="Young S.K."/>
            <person name="Zeng Q."/>
            <person name="Gargeya S."/>
            <person name="Fitzgerald M."/>
            <person name="Haas B."/>
            <person name="Abouelleil A."/>
            <person name="Alvarado L."/>
            <person name="Arachchi H.M."/>
            <person name="Berlin A.M."/>
            <person name="Chapman S.B."/>
            <person name="Goldberg J."/>
            <person name="Griggs A."/>
            <person name="Gujja S."/>
            <person name="Hansen M."/>
            <person name="Howarth C."/>
            <person name="Imamovic A."/>
            <person name="Larimer J."/>
            <person name="McCowen C."/>
            <person name="Montmayeur A."/>
            <person name="Murphy C."/>
            <person name="Neiman D."/>
            <person name="Pearson M."/>
            <person name="Priest M."/>
            <person name="Roberts A."/>
            <person name="Saif S."/>
            <person name="Shea T."/>
            <person name="Sisk P."/>
            <person name="Sykes S."/>
            <person name="Wortman J."/>
            <person name="Nusbaum C."/>
            <person name="Birren B."/>
        </authorList>
    </citation>
    <scope>NUCLEOTIDE SEQUENCE [LARGE SCALE GENOMIC DNA]</scope>
    <source>
        <strain evidence="2 3">2_1_59BFAA</strain>
    </source>
</reference>
<keyword evidence="1" id="KW-0732">Signal</keyword>
<evidence type="ECO:0000313" key="3">
    <source>
        <dbReference type="Proteomes" id="UP000005835"/>
    </source>
</evidence>
<feature type="signal peptide" evidence="1">
    <location>
        <begin position="1"/>
        <end position="18"/>
    </location>
</feature>
<keyword evidence="3" id="KW-1185">Reference proteome</keyword>
<dbReference type="RefSeq" id="WP_005433149.1">
    <property type="nucleotide sequence ID" value="NZ_JH815513.1"/>
</dbReference>
<dbReference type="GO" id="GO:0006974">
    <property type="term" value="P:DNA damage response"/>
    <property type="evidence" value="ECO:0007669"/>
    <property type="project" value="TreeGrafter"/>
</dbReference>
<dbReference type="EMBL" id="ADMG01000007">
    <property type="protein sequence ID" value="EKB32124.1"/>
    <property type="molecule type" value="Genomic_DNA"/>
</dbReference>
<dbReference type="Proteomes" id="UP000005835">
    <property type="component" value="Unassembled WGS sequence"/>
</dbReference>
<protein>
    <recommendedName>
        <fullName evidence="4">DUF541 domain-containing protein</fullName>
    </recommendedName>
</protein>
<dbReference type="Gene3D" id="3.30.70.2970">
    <property type="entry name" value="Protein of unknown function (DUF541), domain 2"/>
    <property type="match status" value="1"/>
</dbReference>
<dbReference type="PANTHER" id="PTHR34387:SF2">
    <property type="entry name" value="SLR1258 PROTEIN"/>
    <property type="match status" value="1"/>
</dbReference>
<name>K1KKA8_9BURK</name>
<dbReference type="Gene3D" id="3.30.110.170">
    <property type="entry name" value="Protein of unknown function (DUF541), domain 1"/>
    <property type="match status" value="1"/>
</dbReference>
<feature type="chain" id="PRO_5003850265" description="DUF541 domain-containing protein" evidence="1">
    <location>
        <begin position="19"/>
        <end position="244"/>
    </location>
</feature>
<dbReference type="Pfam" id="PF04402">
    <property type="entry name" value="SIMPL"/>
    <property type="match status" value="1"/>
</dbReference>
<comment type="caution">
    <text evidence="2">The sequence shown here is derived from an EMBL/GenBank/DDBJ whole genome shotgun (WGS) entry which is preliminary data.</text>
</comment>
<dbReference type="InterPro" id="IPR052022">
    <property type="entry name" value="26kDa_periplasmic_antigen"/>
</dbReference>
<dbReference type="PANTHER" id="PTHR34387">
    <property type="entry name" value="SLR1258 PROTEIN"/>
    <property type="match status" value="1"/>
</dbReference>
<evidence type="ECO:0000313" key="2">
    <source>
        <dbReference type="EMBL" id="EKB32124.1"/>
    </source>
</evidence>